<comment type="caution">
    <text evidence="1">The sequence shown here is derived from an EMBL/GenBank/DDBJ whole genome shotgun (WGS) entry which is preliminary data.</text>
</comment>
<accession>E6LLJ0</accession>
<evidence type="ECO:0000313" key="1">
    <source>
        <dbReference type="EMBL" id="EFU77316.1"/>
    </source>
</evidence>
<organism evidence="1 2">
    <name type="scientific">Lachnoanaerobaculum saburreum DSM 3986</name>
    <dbReference type="NCBI Taxonomy" id="887325"/>
    <lineage>
        <taxon>Bacteria</taxon>
        <taxon>Bacillati</taxon>
        <taxon>Bacillota</taxon>
        <taxon>Clostridia</taxon>
        <taxon>Lachnospirales</taxon>
        <taxon>Lachnospiraceae</taxon>
        <taxon>Lachnoanaerobaculum</taxon>
    </lineage>
</organism>
<protein>
    <submittedName>
        <fullName evidence="1">Uncharacterized protein</fullName>
    </submittedName>
</protein>
<dbReference type="AlphaFoldDB" id="E6LLJ0"/>
<dbReference type="eggNOG" id="ENOG50326HK">
    <property type="taxonomic scope" value="Bacteria"/>
</dbReference>
<name>E6LLJ0_9FIRM</name>
<dbReference type="RefSeq" id="WP_008750594.1">
    <property type="nucleotide sequence ID" value="NZ_GL622296.1"/>
</dbReference>
<reference evidence="1 2" key="1">
    <citation type="submission" date="2010-12" db="EMBL/GenBank/DDBJ databases">
        <authorList>
            <person name="Muzny D."/>
            <person name="Qin X."/>
            <person name="Deng J."/>
            <person name="Jiang H."/>
            <person name="Liu Y."/>
            <person name="Qu J."/>
            <person name="Song X.-Z."/>
            <person name="Zhang L."/>
            <person name="Thornton R."/>
            <person name="Coyle M."/>
            <person name="Francisco L."/>
            <person name="Jackson L."/>
            <person name="Javaid M."/>
            <person name="Korchina V."/>
            <person name="Kovar C."/>
            <person name="Mata R."/>
            <person name="Mathew T."/>
            <person name="Ngo R."/>
            <person name="Nguyen L."/>
            <person name="Nguyen N."/>
            <person name="Okwuonu G."/>
            <person name="Ongeri F."/>
            <person name="Pham C."/>
            <person name="Simmons D."/>
            <person name="Wilczek-Boney K."/>
            <person name="Hale W."/>
            <person name="Jakkamsetti A."/>
            <person name="Pham P."/>
            <person name="Ruth R."/>
            <person name="San Lucas F."/>
            <person name="Warren J."/>
            <person name="Zhang J."/>
            <person name="Zhao Z."/>
            <person name="Zhou C."/>
            <person name="Zhu D."/>
            <person name="Lee S."/>
            <person name="Bess C."/>
            <person name="Blankenburg K."/>
            <person name="Forbes L."/>
            <person name="Fu Q."/>
            <person name="Gubbala S."/>
            <person name="Hirani K."/>
            <person name="Jayaseelan J.C."/>
            <person name="Lara F."/>
            <person name="Munidasa M."/>
            <person name="Palculict T."/>
            <person name="Patil S."/>
            <person name="Pu L.-L."/>
            <person name="Saada N."/>
            <person name="Tang L."/>
            <person name="Weissenberger G."/>
            <person name="Zhu Y."/>
            <person name="Hemphill L."/>
            <person name="Shang Y."/>
            <person name="Youmans B."/>
            <person name="Ayvaz T."/>
            <person name="Ross M."/>
            <person name="Santibanez J."/>
            <person name="Aqrawi P."/>
            <person name="Gross S."/>
            <person name="Joshi V."/>
            <person name="Fowler G."/>
            <person name="Nazareth L."/>
            <person name="Reid J."/>
            <person name="Worley K."/>
            <person name="Petrosino J."/>
            <person name="Highlander S."/>
            <person name="Gibbs R."/>
        </authorList>
    </citation>
    <scope>NUCLEOTIDE SEQUENCE [LARGE SCALE GENOMIC DNA]</scope>
    <source>
        <strain evidence="1 2">DSM 3986</strain>
    </source>
</reference>
<evidence type="ECO:0000313" key="2">
    <source>
        <dbReference type="Proteomes" id="UP000003434"/>
    </source>
</evidence>
<gene>
    <name evidence="1" type="ORF">HMPREF0381_0825</name>
</gene>
<dbReference type="Proteomes" id="UP000003434">
    <property type="component" value="Unassembled WGS sequence"/>
</dbReference>
<proteinExistence type="predicted"/>
<sequence length="90" mass="9989">MNGTISNNAAVADNMRCNIEKNTVGFSHERVDTGLDCTNADVQSDCMECLEFSSDFTEECKPYIANLTECIKGISESMQEKDKGFFGFLK</sequence>
<dbReference type="EMBL" id="AEPW01000028">
    <property type="protein sequence ID" value="EFU77316.1"/>
    <property type="molecule type" value="Genomic_DNA"/>
</dbReference>
<dbReference type="HOGENOM" id="CLU_2437167_0_0_9"/>